<evidence type="ECO:0000313" key="6">
    <source>
        <dbReference type="Proteomes" id="UP001254608"/>
    </source>
</evidence>
<keyword evidence="1" id="KW-0805">Transcription regulation</keyword>
<dbReference type="PANTHER" id="PTHR44688">
    <property type="entry name" value="DNA-BINDING TRANSCRIPTIONAL ACTIVATOR DEVR_DOSR"/>
    <property type="match status" value="1"/>
</dbReference>
<organism evidence="5 6">
    <name type="scientific">Banduia mediterranea</name>
    <dbReference type="NCBI Taxonomy" id="3075609"/>
    <lineage>
        <taxon>Bacteria</taxon>
        <taxon>Pseudomonadati</taxon>
        <taxon>Pseudomonadota</taxon>
        <taxon>Gammaproteobacteria</taxon>
        <taxon>Nevskiales</taxon>
        <taxon>Algiphilaceae</taxon>
        <taxon>Banduia</taxon>
    </lineage>
</organism>
<feature type="domain" description="HTH luxR-type" evidence="4">
    <location>
        <begin position="224"/>
        <end position="289"/>
    </location>
</feature>
<dbReference type="PRINTS" id="PR00038">
    <property type="entry name" value="HTHLUXR"/>
</dbReference>
<dbReference type="PANTHER" id="PTHR44688:SF16">
    <property type="entry name" value="DNA-BINDING TRANSCRIPTIONAL ACTIVATOR DEVR_DOSR"/>
    <property type="match status" value="1"/>
</dbReference>
<dbReference type="InterPro" id="IPR036388">
    <property type="entry name" value="WH-like_DNA-bd_sf"/>
</dbReference>
<dbReference type="Gene3D" id="1.10.10.10">
    <property type="entry name" value="Winged helix-like DNA-binding domain superfamily/Winged helix DNA-binding domain"/>
    <property type="match status" value="1"/>
</dbReference>
<accession>A0ABU2WJI7</accession>
<evidence type="ECO:0000259" key="4">
    <source>
        <dbReference type="PROSITE" id="PS50043"/>
    </source>
</evidence>
<keyword evidence="2" id="KW-0238">DNA-binding</keyword>
<proteinExistence type="predicted"/>
<dbReference type="EMBL" id="JAVRIC010000016">
    <property type="protein sequence ID" value="MDT0498026.1"/>
    <property type="molecule type" value="Genomic_DNA"/>
</dbReference>
<dbReference type="CDD" id="cd06170">
    <property type="entry name" value="LuxR_C_like"/>
    <property type="match status" value="1"/>
</dbReference>
<dbReference type="RefSeq" id="WP_311365416.1">
    <property type="nucleotide sequence ID" value="NZ_JAVRIC010000016.1"/>
</dbReference>
<evidence type="ECO:0000313" key="5">
    <source>
        <dbReference type="EMBL" id="MDT0498026.1"/>
    </source>
</evidence>
<keyword evidence="6" id="KW-1185">Reference proteome</keyword>
<keyword evidence="3" id="KW-0804">Transcription</keyword>
<dbReference type="Pfam" id="PF00196">
    <property type="entry name" value="GerE"/>
    <property type="match status" value="1"/>
</dbReference>
<dbReference type="InterPro" id="IPR016032">
    <property type="entry name" value="Sig_transdc_resp-reg_C-effctor"/>
</dbReference>
<evidence type="ECO:0000256" key="2">
    <source>
        <dbReference type="ARBA" id="ARBA00023125"/>
    </source>
</evidence>
<evidence type="ECO:0000256" key="3">
    <source>
        <dbReference type="ARBA" id="ARBA00023163"/>
    </source>
</evidence>
<dbReference type="Proteomes" id="UP001254608">
    <property type="component" value="Unassembled WGS sequence"/>
</dbReference>
<gene>
    <name evidence="5" type="ORF">RM530_11720</name>
</gene>
<dbReference type="InterPro" id="IPR000792">
    <property type="entry name" value="Tscrpt_reg_LuxR_C"/>
</dbReference>
<evidence type="ECO:0000256" key="1">
    <source>
        <dbReference type="ARBA" id="ARBA00023015"/>
    </source>
</evidence>
<dbReference type="SMART" id="SM00421">
    <property type="entry name" value="HTH_LUXR"/>
    <property type="match status" value="1"/>
</dbReference>
<protein>
    <submittedName>
        <fullName evidence="5">Helix-turn-helix transcriptional regulator</fullName>
    </submittedName>
</protein>
<dbReference type="PROSITE" id="PS50043">
    <property type="entry name" value="HTH_LUXR_2"/>
    <property type="match status" value="1"/>
</dbReference>
<reference evidence="5 6" key="1">
    <citation type="submission" date="2023-09" db="EMBL/GenBank/DDBJ databases">
        <authorList>
            <person name="Rey-Velasco X."/>
        </authorList>
    </citation>
    <scope>NUCLEOTIDE SEQUENCE [LARGE SCALE GENOMIC DNA]</scope>
    <source>
        <strain evidence="5 6">W345</strain>
    </source>
</reference>
<comment type="caution">
    <text evidence="5">The sequence shown here is derived from an EMBL/GenBank/DDBJ whole genome shotgun (WGS) entry which is preliminary data.</text>
</comment>
<sequence length="296" mass="32527">MVESDDALIRTLYSLATLHESTEVRELLLRAFRTHHGAPVAAWLTQGQTGVSGEFTVEPDEGSLTPLHLIGGASEAASLPRVSGLMHPLIVTYRHPVGHLTSIIALWFAGPPSPHDIGRVERGVSHLVAADSLGQQLHVQRDEWLMSLGRANRGSTALIDASGVVHTASPQFRSLVAEVYGDPDFDRLPIPLPGDIERNTRFGDRELRFRLEPHGQLFTLYARRALPLDDLSPREQEIARALGEGKTFKSVARDKGIAVSTVANHASRIYRKLGIYRREDLVEIVRAPRGATPSSR</sequence>
<dbReference type="SUPFAM" id="SSF46894">
    <property type="entry name" value="C-terminal effector domain of the bipartite response regulators"/>
    <property type="match status" value="1"/>
</dbReference>
<name>A0ABU2WJI7_9GAMM</name>